<reference evidence="1" key="2">
    <citation type="journal article" date="2020" name="Nat. Commun.">
        <title>Large-scale genome sequencing of mycorrhizal fungi provides insights into the early evolution of symbiotic traits.</title>
        <authorList>
            <person name="Miyauchi S."/>
            <person name="Kiss E."/>
            <person name="Kuo A."/>
            <person name="Drula E."/>
            <person name="Kohler A."/>
            <person name="Sanchez-Garcia M."/>
            <person name="Morin E."/>
            <person name="Andreopoulos B."/>
            <person name="Barry K.W."/>
            <person name="Bonito G."/>
            <person name="Buee M."/>
            <person name="Carver A."/>
            <person name="Chen C."/>
            <person name="Cichocki N."/>
            <person name="Clum A."/>
            <person name="Culley D."/>
            <person name="Crous P.W."/>
            <person name="Fauchery L."/>
            <person name="Girlanda M."/>
            <person name="Hayes R.D."/>
            <person name="Keri Z."/>
            <person name="LaButti K."/>
            <person name="Lipzen A."/>
            <person name="Lombard V."/>
            <person name="Magnuson J."/>
            <person name="Maillard F."/>
            <person name="Murat C."/>
            <person name="Nolan M."/>
            <person name="Ohm R.A."/>
            <person name="Pangilinan J."/>
            <person name="Pereira M.F."/>
            <person name="Perotto S."/>
            <person name="Peter M."/>
            <person name="Pfister S."/>
            <person name="Riley R."/>
            <person name="Sitrit Y."/>
            <person name="Stielow J.B."/>
            <person name="Szollosi G."/>
            <person name="Zifcakova L."/>
            <person name="Stursova M."/>
            <person name="Spatafora J.W."/>
            <person name="Tedersoo L."/>
            <person name="Vaario L.M."/>
            <person name="Yamada A."/>
            <person name="Yan M."/>
            <person name="Wang P."/>
            <person name="Xu J."/>
            <person name="Bruns T."/>
            <person name="Baldrian P."/>
            <person name="Vilgalys R."/>
            <person name="Dunand C."/>
            <person name="Henrissat B."/>
            <person name="Grigoriev I.V."/>
            <person name="Hibbett D."/>
            <person name="Nagy L.G."/>
            <person name="Martin F.M."/>
        </authorList>
    </citation>
    <scope>NUCLEOTIDE SEQUENCE</scope>
    <source>
        <strain evidence="1">P2</strain>
    </source>
</reference>
<protein>
    <submittedName>
        <fullName evidence="1">Uncharacterized protein</fullName>
    </submittedName>
</protein>
<accession>A0ACB6Z5C6</accession>
<dbReference type="EMBL" id="MU118120">
    <property type="protein sequence ID" value="KAF9644757.1"/>
    <property type="molecule type" value="Genomic_DNA"/>
</dbReference>
<gene>
    <name evidence="1" type="ORF">BDM02DRAFT_3210814</name>
</gene>
<feature type="non-terminal residue" evidence="1">
    <location>
        <position position="1"/>
    </location>
</feature>
<proteinExistence type="predicted"/>
<reference evidence="1" key="1">
    <citation type="submission" date="2019-10" db="EMBL/GenBank/DDBJ databases">
        <authorList>
            <consortium name="DOE Joint Genome Institute"/>
            <person name="Kuo A."/>
            <person name="Miyauchi S."/>
            <person name="Kiss E."/>
            <person name="Drula E."/>
            <person name="Kohler A."/>
            <person name="Sanchez-Garcia M."/>
            <person name="Andreopoulos B."/>
            <person name="Barry K.W."/>
            <person name="Bonito G."/>
            <person name="Buee M."/>
            <person name="Carver A."/>
            <person name="Chen C."/>
            <person name="Cichocki N."/>
            <person name="Clum A."/>
            <person name="Culley D."/>
            <person name="Crous P.W."/>
            <person name="Fauchery L."/>
            <person name="Girlanda M."/>
            <person name="Hayes R."/>
            <person name="Keri Z."/>
            <person name="Labutti K."/>
            <person name="Lipzen A."/>
            <person name="Lombard V."/>
            <person name="Magnuson J."/>
            <person name="Maillard F."/>
            <person name="Morin E."/>
            <person name="Murat C."/>
            <person name="Nolan M."/>
            <person name="Ohm R."/>
            <person name="Pangilinan J."/>
            <person name="Pereira M."/>
            <person name="Perotto S."/>
            <person name="Peter M."/>
            <person name="Riley R."/>
            <person name="Sitrit Y."/>
            <person name="Stielow B."/>
            <person name="Szollosi G."/>
            <person name="Zifcakova L."/>
            <person name="Stursova M."/>
            <person name="Spatafora J.W."/>
            <person name="Tedersoo L."/>
            <person name="Vaario L.-M."/>
            <person name="Yamada A."/>
            <person name="Yan M."/>
            <person name="Wang P."/>
            <person name="Xu J."/>
            <person name="Bruns T."/>
            <person name="Baldrian P."/>
            <person name="Vilgalys R."/>
            <person name="Henrissat B."/>
            <person name="Grigoriev I.V."/>
            <person name="Hibbett D."/>
            <person name="Nagy L.G."/>
            <person name="Martin F.M."/>
        </authorList>
    </citation>
    <scope>NUCLEOTIDE SEQUENCE</scope>
    <source>
        <strain evidence="1">P2</strain>
    </source>
</reference>
<dbReference type="Proteomes" id="UP000886501">
    <property type="component" value="Unassembled WGS sequence"/>
</dbReference>
<organism evidence="1 2">
    <name type="scientific">Thelephora ganbajun</name>
    <name type="common">Ganba fungus</name>
    <dbReference type="NCBI Taxonomy" id="370292"/>
    <lineage>
        <taxon>Eukaryota</taxon>
        <taxon>Fungi</taxon>
        <taxon>Dikarya</taxon>
        <taxon>Basidiomycota</taxon>
        <taxon>Agaricomycotina</taxon>
        <taxon>Agaricomycetes</taxon>
        <taxon>Thelephorales</taxon>
        <taxon>Thelephoraceae</taxon>
        <taxon>Thelephora</taxon>
    </lineage>
</organism>
<evidence type="ECO:0000313" key="2">
    <source>
        <dbReference type="Proteomes" id="UP000886501"/>
    </source>
</evidence>
<sequence length="128" mass="14504">ETQWSSTFLMLDHVLTLFPAIEAFASHPKQADSELSSLLLNKAEVCIAKHIREVVEIPHLAQELLSTDRTPTLAFSLPVYDRIITQWESKQQKYPLLAPSIQVGITKLKEYIAKAQESQIYAFTIGTY</sequence>
<comment type="caution">
    <text evidence="1">The sequence shown here is derived from an EMBL/GenBank/DDBJ whole genome shotgun (WGS) entry which is preliminary data.</text>
</comment>
<keyword evidence="2" id="KW-1185">Reference proteome</keyword>
<evidence type="ECO:0000313" key="1">
    <source>
        <dbReference type="EMBL" id="KAF9644757.1"/>
    </source>
</evidence>
<name>A0ACB6Z5C6_THEGA</name>